<protein>
    <submittedName>
        <fullName evidence="2">Uncharacterized protein</fullName>
    </submittedName>
</protein>
<dbReference type="EMBL" id="CP113088">
    <property type="protein sequence ID" value="WAC02986.1"/>
    <property type="molecule type" value="Genomic_DNA"/>
</dbReference>
<keyword evidence="4" id="KW-1185">Reference proteome</keyword>
<organism evidence="2 4">
    <name type="scientific">Lacinutrix neustonica</name>
    <dbReference type="NCBI Taxonomy" id="2980107"/>
    <lineage>
        <taxon>Bacteria</taxon>
        <taxon>Pseudomonadati</taxon>
        <taxon>Bacteroidota</taxon>
        <taxon>Flavobacteriia</taxon>
        <taxon>Flavobacteriales</taxon>
        <taxon>Flavobacteriaceae</taxon>
        <taxon>Lacinutrix</taxon>
    </lineage>
</organism>
<reference evidence="2" key="1">
    <citation type="submission" date="2022-11" db="EMBL/GenBank/DDBJ databases">
        <title>Lacinutrix neustonica HL-RS19T sp. nov., isolated from the surface microlayer sample of brackish Lake Shihwa.</title>
        <authorList>
            <person name="Choi J.Y."/>
            <person name="Hwang C.Y."/>
        </authorList>
    </citation>
    <scope>NUCLEOTIDE SEQUENCE</scope>
    <source>
        <strain evidence="2">HL-RS19</strain>
    </source>
</reference>
<evidence type="ECO:0000313" key="4">
    <source>
        <dbReference type="Proteomes" id="UP001164705"/>
    </source>
</evidence>
<name>A0A9E8MWG4_9FLAO</name>
<sequence>MKAEYIQIIGIIGIAYFSTLLYSFLRILPRKYAILISDDFLIDNSKYESLGKIRWCDISEIQRFKKNNIELTLNKTVFKTKKRNLLKRFLTFMHNWNYKKNILISSALIDCNLEELFETISVAYEKTDSNKKTTHNTV</sequence>
<proteinExistence type="predicted"/>
<dbReference type="Proteomes" id="UP001164705">
    <property type="component" value="Chromosome"/>
</dbReference>
<dbReference type="InterPro" id="IPR048136">
    <property type="entry name" value="STM3941-like"/>
</dbReference>
<dbReference type="NCBIfam" id="NF041635">
    <property type="entry name" value="STM3941_fam"/>
    <property type="match status" value="1"/>
</dbReference>
<keyword evidence="1" id="KW-1133">Transmembrane helix</keyword>
<dbReference type="EMBL" id="CP113088">
    <property type="protein sequence ID" value="WAC02902.1"/>
    <property type="molecule type" value="Genomic_DNA"/>
</dbReference>
<dbReference type="KEGG" id="lnu:N7U66_04985"/>
<feature type="transmembrane region" description="Helical" evidence="1">
    <location>
        <begin position="6"/>
        <end position="25"/>
    </location>
</feature>
<keyword evidence="1" id="KW-0472">Membrane</keyword>
<evidence type="ECO:0000313" key="3">
    <source>
        <dbReference type="EMBL" id="WAC02986.1"/>
    </source>
</evidence>
<gene>
    <name evidence="2" type="ORF">N7U66_04555</name>
    <name evidence="3" type="ORF">N7U66_04985</name>
</gene>
<evidence type="ECO:0000256" key="1">
    <source>
        <dbReference type="SAM" id="Phobius"/>
    </source>
</evidence>
<keyword evidence="1" id="KW-0812">Transmembrane</keyword>
<dbReference type="KEGG" id="lnu:N7U66_04555"/>
<evidence type="ECO:0000313" key="2">
    <source>
        <dbReference type="EMBL" id="WAC02902.1"/>
    </source>
</evidence>
<dbReference type="AlphaFoldDB" id="A0A9E8MWG4"/>
<accession>A0A9E8MWG4</accession>